<accession>A0A392MA36</accession>
<dbReference type="PANTHER" id="PTHR35218:SF9">
    <property type="entry name" value="ENDONUCLEASE_EXONUCLEASE_PHOSPHATASE DOMAIN-CONTAINING PROTEIN"/>
    <property type="match status" value="1"/>
</dbReference>
<dbReference type="InterPro" id="IPR036691">
    <property type="entry name" value="Endo/exonu/phosph_ase_sf"/>
</dbReference>
<organism evidence="1 2">
    <name type="scientific">Trifolium medium</name>
    <dbReference type="NCBI Taxonomy" id="97028"/>
    <lineage>
        <taxon>Eukaryota</taxon>
        <taxon>Viridiplantae</taxon>
        <taxon>Streptophyta</taxon>
        <taxon>Embryophyta</taxon>
        <taxon>Tracheophyta</taxon>
        <taxon>Spermatophyta</taxon>
        <taxon>Magnoliopsida</taxon>
        <taxon>eudicotyledons</taxon>
        <taxon>Gunneridae</taxon>
        <taxon>Pentapetalae</taxon>
        <taxon>rosids</taxon>
        <taxon>fabids</taxon>
        <taxon>Fabales</taxon>
        <taxon>Fabaceae</taxon>
        <taxon>Papilionoideae</taxon>
        <taxon>50 kb inversion clade</taxon>
        <taxon>NPAAA clade</taxon>
        <taxon>Hologalegina</taxon>
        <taxon>IRL clade</taxon>
        <taxon>Trifolieae</taxon>
        <taxon>Trifolium</taxon>
    </lineage>
</organism>
<name>A0A392MA36_9FABA</name>
<dbReference type="SUPFAM" id="SSF56219">
    <property type="entry name" value="DNase I-like"/>
    <property type="match status" value="1"/>
</dbReference>
<protein>
    <recommendedName>
        <fullName evidence="3">Endonuclease/exonuclease/phosphatase family protein</fullName>
    </recommendedName>
</protein>
<proteinExistence type="predicted"/>
<evidence type="ECO:0000313" key="2">
    <source>
        <dbReference type="Proteomes" id="UP000265520"/>
    </source>
</evidence>
<dbReference type="AlphaFoldDB" id="A0A392MA36"/>
<dbReference type="Gene3D" id="3.60.10.10">
    <property type="entry name" value="Endonuclease/exonuclease/phosphatase"/>
    <property type="match status" value="1"/>
</dbReference>
<comment type="caution">
    <text evidence="1">The sequence shown here is derived from an EMBL/GenBank/DDBJ whole genome shotgun (WGS) entry which is preliminary data.</text>
</comment>
<dbReference type="Proteomes" id="UP000265520">
    <property type="component" value="Unassembled WGS sequence"/>
</dbReference>
<dbReference type="PANTHER" id="PTHR35218">
    <property type="entry name" value="RNASE H DOMAIN-CONTAINING PROTEIN"/>
    <property type="match status" value="1"/>
</dbReference>
<evidence type="ECO:0008006" key="3">
    <source>
        <dbReference type="Google" id="ProtNLM"/>
    </source>
</evidence>
<reference evidence="1 2" key="1">
    <citation type="journal article" date="2018" name="Front. Plant Sci.">
        <title>Red Clover (Trifolium pratense) and Zigzag Clover (T. medium) - A Picture of Genomic Similarities and Differences.</title>
        <authorList>
            <person name="Dluhosova J."/>
            <person name="Istvanek J."/>
            <person name="Nedelnik J."/>
            <person name="Repkova J."/>
        </authorList>
    </citation>
    <scope>NUCLEOTIDE SEQUENCE [LARGE SCALE GENOMIC DNA]</scope>
    <source>
        <strain evidence="2">cv. 10/8</strain>
        <tissue evidence="1">Leaf</tissue>
    </source>
</reference>
<keyword evidence="2" id="KW-1185">Reference proteome</keyword>
<evidence type="ECO:0000313" key="1">
    <source>
        <dbReference type="EMBL" id="MCH84360.1"/>
    </source>
</evidence>
<gene>
    <name evidence="1" type="ORF">A2U01_0005192</name>
</gene>
<sequence length="170" mass="19363">METRLKAFEVENVRSRLGFKNCLSVDCSGNGRDRAGGLSLMWMEHEQNKRRTWQLIRSLAQQAAGSWLCVGDYNDILDPQEKQGGNARSQNQLSFGRQAIVDCSLLDLGFEGYPFTWSNGREGDDYIQYLDRIMQPSFFALKFQPNGIKGEGNRFFVLKKVGQKKAIVRT</sequence>
<dbReference type="EMBL" id="LXQA010006702">
    <property type="protein sequence ID" value="MCH84360.1"/>
    <property type="molecule type" value="Genomic_DNA"/>
</dbReference>